<sequence length="332" mass="37506">MAVSVEPSKPKPTRLYQTWKGNNKFLFGGRLVFGQDASSLYLTSFMIGCPAITFCLRMLFTIKGENPLFCYPVLFGGAILTILVGKVSLAEEAFTFLFLTSSRDPGIIPRRTQPEGDEALGNTPSMNWINNRNSNVKIPKVKDIKVNGHTVKVKFCDTCLLFRPPRASHCSICNNCVQKFDHHCPWVGQCIGLTTYENFRYRYDKKPNPYTKGMMRNLKELSCSKIPSSLVNFRELVVEEENSDLEKGLIISKQRFEVEMGGKFGKDGKKQVPSMLLDDLNYNGIDDHLKKKAGEKEAGFDVFVSTDNKQKHSKLKSTMVDDDATQEDKENQ</sequence>
<comment type="catalytic activity">
    <reaction evidence="8">
        <text>L-cysteinyl-[protein] + hexadecanoyl-CoA = S-hexadecanoyl-L-cysteinyl-[protein] + CoA</text>
        <dbReference type="Rhea" id="RHEA:36683"/>
        <dbReference type="Rhea" id="RHEA-COMP:10131"/>
        <dbReference type="Rhea" id="RHEA-COMP:11032"/>
        <dbReference type="ChEBI" id="CHEBI:29950"/>
        <dbReference type="ChEBI" id="CHEBI:57287"/>
        <dbReference type="ChEBI" id="CHEBI:57379"/>
        <dbReference type="ChEBI" id="CHEBI:74151"/>
        <dbReference type="EC" id="2.3.1.225"/>
    </reaction>
</comment>
<dbReference type="Pfam" id="PF01529">
    <property type="entry name" value="DHHC"/>
    <property type="match status" value="1"/>
</dbReference>
<dbReference type="PANTHER" id="PTHR22883:SF484">
    <property type="entry name" value="PROTEIN S-ACYLTRANSFERASE 2-RELATED"/>
    <property type="match status" value="1"/>
</dbReference>
<organism evidence="11 12">
    <name type="scientific">Senna tora</name>
    <dbReference type="NCBI Taxonomy" id="362788"/>
    <lineage>
        <taxon>Eukaryota</taxon>
        <taxon>Viridiplantae</taxon>
        <taxon>Streptophyta</taxon>
        <taxon>Embryophyta</taxon>
        <taxon>Tracheophyta</taxon>
        <taxon>Spermatophyta</taxon>
        <taxon>Magnoliopsida</taxon>
        <taxon>eudicotyledons</taxon>
        <taxon>Gunneridae</taxon>
        <taxon>Pentapetalae</taxon>
        <taxon>rosids</taxon>
        <taxon>fabids</taxon>
        <taxon>Fabales</taxon>
        <taxon>Fabaceae</taxon>
        <taxon>Caesalpinioideae</taxon>
        <taxon>Cassia clade</taxon>
        <taxon>Senna</taxon>
    </lineage>
</organism>
<keyword evidence="5 8" id="KW-1133">Transmembrane helix</keyword>
<accession>A0A834SD53</accession>
<evidence type="ECO:0000256" key="7">
    <source>
        <dbReference type="ARBA" id="ARBA00023315"/>
    </source>
</evidence>
<evidence type="ECO:0000256" key="6">
    <source>
        <dbReference type="ARBA" id="ARBA00023136"/>
    </source>
</evidence>
<evidence type="ECO:0000256" key="8">
    <source>
        <dbReference type="RuleBase" id="RU079119"/>
    </source>
</evidence>
<comment type="subcellular location">
    <subcellularLocation>
        <location evidence="1">Endomembrane system</location>
        <topology evidence="1">Multi-pass membrane protein</topology>
    </subcellularLocation>
</comment>
<feature type="transmembrane region" description="Helical" evidence="8">
    <location>
        <begin position="38"/>
        <end position="56"/>
    </location>
</feature>
<dbReference type="AlphaFoldDB" id="A0A834SD53"/>
<evidence type="ECO:0000256" key="3">
    <source>
        <dbReference type="ARBA" id="ARBA00022679"/>
    </source>
</evidence>
<proteinExistence type="inferred from homology"/>
<keyword evidence="4 8" id="KW-0812">Transmembrane</keyword>
<dbReference type="GO" id="GO:0005783">
    <property type="term" value="C:endoplasmic reticulum"/>
    <property type="evidence" value="ECO:0007669"/>
    <property type="project" value="TreeGrafter"/>
</dbReference>
<dbReference type="PANTHER" id="PTHR22883">
    <property type="entry name" value="ZINC FINGER DHHC DOMAIN CONTAINING PROTEIN"/>
    <property type="match status" value="1"/>
</dbReference>
<name>A0A834SD53_9FABA</name>
<evidence type="ECO:0000256" key="1">
    <source>
        <dbReference type="ARBA" id="ARBA00004127"/>
    </source>
</evidence>
<evidence type="ECO:0000256" key="5">
    <source>
        <dbReference type="ARBA" id="ARBA00022989"/>
    </source>
</evidence>
<comment type="domain">
    <text evidence="8">The DHHC domain is required for palmitoyltransferase activity.</text>
</comment>
<evidence type="ECO:0000256" key="9">
    <source>
        <dbReference type="SAM" id="MobiDB-lite"/>
    </source>
</evidence>
<comment type="similarity">
    <text evidence="2 8">Belongs to the DHHC palmitoyltransferase family.</text>
</comment>
<feature type="region of interest" description="Disordered" evidence="9">
    <location>
        <begin position="308"/>
        <end position="332"/>
    </location>
</feature>
<dbReference type="EC" id="2.3.1.225" evidence="8"/>
<reference evidence="11" key="1">
    <citation type="submission" date="2020-09" db="EMBL/GenBank/DDBJ databases">
        <title>Genome-Enabled Discovery of Anthraquinone Biosynthesis in Senna tora.</title>
        <authorList>
            <person name="Kang S.-H."/>
            <person name="Pandey R.P."/>
            <person name="Lee C.-M."/>
            <person name="Sim J.-S."/>
            <person name="Jeong J.-T."/>
            <person name="Choi B.-S."/>
            <person name="Jung M."/>
            <person name="Ginzburg D."/>
            <person name="Zhao K."/>
            <person name="Won S.Y."/>
            <person name="Oh T.-J."/>
            <person name="Yu Y."/>
            <person name="Kim N.-H."/>
            <person name="Lee O.R."/>
            <person name="Lee T.-H."/>
            <person name="Bashyal P."/>
            <person name="Kim T.-S."/>
            <person name="Lee W.-H."/>
            <person name="Kawkins C."/>
            <person name="Kim C.-K."/>
            <person name="Kim J.S."/>
            <person name="Ahn B.O."/>
            <person name="Rhee S.Y."/>
            <person name="Sohng J.K."/>
        </authorList>
    </citation>
    <scope>NUCLEOTIDE SEQUENCE</scope>
    <source>
        <tissue evidence="11">Leaf</tissue>
    </source>
</reference>
<evidence type="ECO:0000313" key="11">
    <source>
        <dbReference type="EMBL" id="KAF7801383.1"/>
    </source>
</evidence>
<dbReference type="InterPro" id="IPR001594">
    <property type="entry name" value="Palmitoyltrfase_DHHC"/>
</dbReference>
<dbReference type="GO" id="GO:0006612">
    <property type="term" value="P:protein targeting to membrane"/>
    <property type="evidence" value="ECO:0007669"/>
    <property type="project" value="TreeGrafter"/>
</dbReference>
<dbReference type="PROSITE" id="PS50216">
    <property type="entry name" value="DHHC"/>
    <property type="match status" value="1"/>
</dbReference>
<keyword evidence="6 8" id="KW-0472">Membrane</keyword>
<keyword evidence="12" id="KW-1185">Reference proteome</keyword>
<dbReference type="GO" id="GO:0019706">
    <property type="term" value="F:protein-cysteine S-palmitoyltransferase activity"/>
    <property type="evidence" value="ECO:0007669"/>
    <property type="project" value="UniProtKB-EC"/>
</dbReference>
<dbReference type="InterPro" id="IPR039859">
    <property type="entry name" value="PFA4/ZDH16/20/ERF2-like"/>
</dbReference>
<feature type="domain" description="Palmitoyltransferase DHHC" evidence="10">
    <location>
        <begin position="153"/>
        <end position="199"/>
    </location>
</feature>
<dbReference type="Proteomes" id="UP000634136">
    <property type="component" value="Unassembled WGS sequence"/>
</dbReference>
<evidence type="ECO:0000256" key="4">
    <source>
        <dbReference type="ARBA" id="ARBA00022692"/>
    </source>
</evidence>
<keyword evidence="3 8" id="KW-0808">Transferase</keyword>
<comment type="caution">
    <text evidence="11">The sequence shown here is derived from an EMBL/GenBank/DDBJ whole genome shotgun (WGS) entry which is preliminary data.</text>
</comment>
<dbReference type="GO" id="GO:0005794">
    <property type="term" value="C:Golgi apparatus"/>
    <property type="evidence" value="ECO:0007669"/>
    <property type="project" value="TreeGrafter"/>
</dbReference>
<dbReference type="EMBL" id="JAAIUW010000013">
    <property type="protein sequence ID" value="KAF7801383.1"/>
    <property type="molecule type" value="Genomic_DNA"/>
</dbReference>
<gene>
    <name evidence="11" type="ORF">G2W53_040494</name>
</gene>
<keyword evidence="7 8" id="KW-0012">Acyltransferase</keyword>
<feature type="transmembrane region" description="Helical" evidence="8">
    <location>
        <begin position="68"/>
        <end position="89"/>
    </location>
</feature>
<evidence type="ECO:0000313" key="12">
    <source>
        <dbReference type="Proteomes" id="UP000634136"/>
    </source>
</evidence>
<evidence type="ECO:0000256" key="2">
    <source>
        <dbReference type="ARBA" id="ARBA00008574"/>
    </source>
</evidence>
<evidence type="ECO:0000259" key="10">
    <source>
        <dbReference type="Pfam" id="PF01529"/>
    </source>
</evidence>
<protein>
    <recommendedName>
        <fullName evidence="8">S-acyltransferase</fullName>
        <ecNumber evidence="8">2.3.1.225</ecNumber>
    </recommendedName>
    <alternativeName>
        <fullName evidence="8">Palmitoyltransferase</fullName>
    </alternativeName>
</protein>
<dbReference type="OrthoDB" id="4096362at2759"/>